<keyword evidence="2" id="KW-0472">Membrane</keyword>
<gene>
    <name evidence="3" type="ORF">R28058_27071</name>
</gene>
<organism evidence="3 4">
    <name type="scientific">Paraclostridium sordellii</name>
    <name type="common">Clostridium sordellii</name>
    <dbReference type="NCBI Taxonomy" id="1505"/>
    <lineage>
        <taxon>Bacteria</taxon>
        <taxon>Bacillati</taxon>
        <taxon>Bacillota</taxon>
        <taxon>Clostridia</taxon>
        <taxon>Peptostreptococcales</taxon>
        <taxon>Peptostreptococcaceae</taxon>
        <taxon>Paraclostridium</taxon>
    </lineage>
</organism>
<evidence type="ECO:0000256" key="2">
    <source>
        <dbReference type="SAM" id="Phobius"/>
    </source>
</evidence>
<reference evidence="4" key="1">
    <citation type="submission" date="2015-01" db="EMBL/GenBank/DDBJ databases">
        <authorList>
            <person name="Aslett M.A."/>
            <person name="De Silva N."/>
        </authorList>
    </citation>
    <scope>NUCLEOTIDE SEQUENCE [LARGE SCALE GENOMIC DNA]</scope>
    <source>
        <strain evidence="4">R28058</strain>
    </source>
</reference>
<dbReference type="RefSeq" id="WP_055342989.1">
    <property type="nucleotide sequence ID" value="NZ_CDNI01000022.1"/>
</dbReference>
<dbReference type="AlphaFoldDB" id="A0A0C7G9W4"/>
<protein>
    <submittedName>
        <fullName evidence="3">Uncharacterized protein</fullName>
    </submittedName>
</protein>
<keyword evidence="2" id="KW-1133">Transmembrane helix</keyword>
<accession>A0A0C7G9W4</accession>
<sequence>MKFNKLDKQKICIVSILVFVFLNLIVVYKPLKGKYQRQENQLKIIKNLEKEKLEKKKNKIKEENIIISLESHFRENLNINYIKSIDNDKTKIAEIGITGTDNFLIERIKKLENISKEIYIDGMTMSKVEENNLECSMKLSIY</sequence>
<dbReference type="Proteomes" id="UP000049127">
    <property type="component" value="Unassembled WGS sequence"/>
</dbReference>
<proteinExistence type="predicted"/>
<keyword evidence="1" id="KW-0175">Coiled coil</keyword>
<evidence type="ECO:0000313" key="4">
    <source>
        <dbReference type="Proteomes" id="UP000049127"/>
    </source>
</evidence>
<feature type="transmembrane region" description="Helical" evidence="2">
    <location>
        <begin position="12"/>
        <end position="31"/>
    </location>
</feature>
<name>A0A0C7G9W4_PARSO</name>
<evidence type="ECO:0000256" key="1">
    <source>
        <dbReference type="SAM" id="Coils"/>
    </source>
</evidence>
<keyword evidence="2" id="KW-0812">Transmembrane</keyword>
<dbReference type="EMBL" id="CEKZ01000022">
    <property type="protein sequence ID" value="CEQ04990.1"/>
    <property type="molecule type" value="Genomic_DNA"/>
</dbReference>
<feature type="coiled-coil region" evidence="1">
    <location>
        <begin position="43"/>
        <end position="70"/>
    </location>
</feature>
<evidence type="ECO:0000313" key="3">
    <source>
        <dbReference type="EMBL" id="CEQ04990.1"/>
    </source>
</evidence>